<dbReference type="Gene3D" id="3.30.450.20">
    <property type="entry name" value="PAS domain"/>
    <property type="match status" value="2"/>
</dbReference>
<accession>R9CCJ0</accession>
<gene>
    <name evidence="10" type="ORF">A500_06126</name>
</gene>
<dbReference type="Gene3D" id="1.10.287.950">
    <property type="entry name" value="Methyl-accepting chemotaxis protein"/>
    <property type="match status" value="1"/>
</dbReference>
<evidence type="ECO:0000313" key="10">
    <source>
        <dbReference type="EMBL" id="EOR27094.1"/>
    </source>
</evidence>
<dbReference type="GO" id="GO:0016020">
    <property type="term" value="C:membrane"/>
    <property type="evidence" value="ECO:0007669"/>
    <property type="project" value="InterPro"/>
</dbReference>
<feature type="transmembrane region" description="Helical" evidence="6">
    <location>
        <begin position="308"/>
        <end position="330"/>
    </location>
</feature>
<sequence length="686" mass="76193">MKFKGKNIKSIKVKMLLLLLPVIIISMLALGSMSYLTSKQIINKEIELNMNNELDKKLQEIEKSLERHKKISESLAKVAQSSYSSLTKDNLSSILVNLIETNDETFGAGIWFEPFKYNKEIEFFGPYAYKDNGKAIYSDQYTNTNFTLDDWYTLGKTSNENVVWTSPYYDPVTDVSMLTCTTPFYDSNNKFIGVSTADINLTTLQNNIKNMKVGNNGRAFLIDKDGLYIADADESKIMKTNIKDDENSTLADLGKKILSEKSGQGTFSDDYGIEKVYYKTIDETNWTIAISIPESEIYLEVSSLMNKIGVIILISILLVVIVIVLFANYIGRILKKVNNFAMKMANGDLTDQLDIESNDEFGQMSNHLNKMSKSIHSIIESVMENAENISASSEELSATVEELSAKTITINEAVNTIASSMQESSATTEEISASIQEVDSSINILSSKSMDGSNNASKAKDRASVAKEISKKAKKTTKDLYIQKESNMNNLIKESSVIDTIRVMAETISSISEQTNLLALNAAIEAARAGEQGKGFAVVAEEVRKLAEQSSSAVVEIQNTIESVKQVFIKSIDTGNDLLKFINIDIMKNYEEYEQTGNQYYNDSDFVSNMSDEIAAMSEEITATVGQVTEAIQNMAESSQESTENADTIKENMNETTKAIEQVAQTAQSQAELAQKLTEIIQQFKI</sequence>
<keyword evidence="6" id="KW-1133">Transmembrane helix</keyword>
<dbReference type="InterPro" id="IPR029151">
    <property type="entry name" value="Sensor-like_sf"/>
</dbReference>
<dbReference type="InterPro" id="IPR011761">
    <property type="entry name" value="ATP-grasp"/>
</dbReference>
<keyword evidence="5" id="KW-0175">Coiled coil</keyword>
<dbReference type="PROSITE" id="PS50885">
    <property type="entry name" value="HAMP"/>
    <property type="match status" value="1"/>
</dbReference>
<dbReference type="PATRIC" id="fig|1202534.3.peg.1232"/>
<dbReference type="Pfam" id="PF00015">
    <property type="entry name" value="MCPsignal"/>
    <property type="match status" value="1"/>
</dbReference>
<dbReference type="InterPro" id="IPR003660">
    <property type="entry name" value="HAMP_dom"/>
</dbReference>
<evidence type="ECO:0000256" key="6">
    <source>
        <dbReference type="SAM" id="Phobius"/>
    </source>
</evidence>
<keyword evidence="1 3" id="KW-0807">Transducer</keyword>
<keyword evidence="6" id="KW-0812">Transmembrane</keyword>
<feature type="domain" description="HAMP" evidence="8">
    <location>
        <begin position="328"/>
        <end position="380"/>
    </location>
</feature>
<evidence type="ECO:0000256" key="2">
    <source>
        <dbReference type="ARBA" id="ARBA00029447"/>
    </source>
</evidence>
<dbReference type="SUPFAM" id="SSF58104">
    <property type="entry name" value="Methyl-accepting chemotaxis protein (MCP) signaling domain"/>
    <property type="match status" value="1"/>
</dbReference>
<dbReference type="CDD" id="cd12912">
    <property type="entry name" value="PDC2_MCP_like"/>
    <property type="match status" value="1"/>
</dbReference>
<dbReference type="Pfam" id="PF22673">
    <property type="entry name" value="MCP-like_PDC_1"/>
    <property type="match status" value="1"/>
</dbReference>
<keyword evidence="4" id="KW-0547">Nucleotide-binding</keyword>
<keyword evidence="6" id="KW-0472">Membrane</keyword>
<dbReference type="GO" id="GO:0007165">
    <property type="term" value="P:signal transduction"/>
    <property type="evidence" value="ECO:0007669"/>
    <property type="project" value="UniProtKB-KW"/>
</dbReference>
<comment type="similarity">
    <text evidence="2">Belongs to the methyl-accepting chemotaxis (MCP) protein family.</text>
</comment>
<keyword evidence="11" id="KW-1185">Reference proteome</keyword>
<dbReference type="SMART" id="SM00283">
    <property type="entry name" value="MA"/>
    <property type="match status" value="1"/>
</dbReference>
<dbReference type="EMBL" id="ASRV01000073">
    <property type="protein sequence ID" value="EOR27094.1"/>
    <property type="molecule type" value="Genomic_DNA"/>
</dbReference>
<dbReference type="PROSITE" id="PS50975">
    <property type="entry name" value="ATP_GRASP"/>
    <property type="match status" value="1"/>
</dbReference>
<dbReference type="PROSITE" id="PS50111">
    <property type="entry name" value="CHEMOTAXIS_TRANSDUC_2"/>
    <property type="match status" value="1"/>
</dbReference>
<evidence type="ECO:0000256" key="5">
    <source>
        <dbReference type="SAM" id="Coils"/>
    </source>
</evidence>
<evidence type="ECO:0000259" key="9">
    <source>
        <dbReference type="PROSITE" id="PS50975"/>
    </source>
</evidence>
<evidence type="ECO:0000313" key="11">
    <source>
        <dbReference type="Proteomes" id="UP000013988"/>
    </source>
</evidence>
<dbReference type="AlphaFoldDB" id="R9CCJ0"/>
<dbReference type="InterPro" id="IPR004089">
    <property type="entry name" value="MCPsignal_dom"/>
</dbReference>
<keyword evidence="4" id="KW-0067">ATP-binding</keyword>
<evidence type="ECO:0000256" key="3">
    <source>
        <dbReference type="PROSITE-ProRule" id="PRU00284"/>
    </source>
</evidence>
<evidence type="ECO:0000259" key="7">
    <source>
        <dbReference type="PROSITE" id="PS50111"/>
    </source>
</evidence>
<dbReference type="SUPFAM" id="SSF103190">
    <property type="entry name" value="Sensory domain-like"/>
    <property type="match status" value="1"/>
</dbReference>
<protein>
    <submittedName>
        <fullName evidence="10">Methyl-accepting chemotaxis protein</fullName>
    </submittedName>
</protein>
<evidence type="ECO:0000259" key="8">
    <source>
        <dbReference type="PROSITE" id="PS50885"/>
    </source>
</evidence>
<organism evidence="10 11">
    <name type="scientific">Clostridium sartagoforme AAU1</name>
    <dbReference type="NCBI Taxonomy" id="1202534"/>
    <lineage>
        <taxon>Bacteria</taxon>
        <taxon>Bacillati</taxon>
        <taxon>Bacillota</taxon>
        <taxon>Clostridia</taxon>
        <taxon>Eubacteriales</taxon>
        <taxon>Clostridiaceae</taxon>
        <taxon>Clostridium</taxon>
    </lineage>
</organism>
<comment type="caution">
    <text evidence="10">The sequence shown here is derived from an EMBL/GenBank/DDBJ whole genome shotgun (WGS) entry which is preliminary data.</text>
</comment>
<dbReference type="SMART" id="SM00304">
    <property type="entry name" value="HAMP"/>
    <property type="match status" value="2"/>
</dbReference>
<dbReference type="GO" id="GO:0005524">
    <property type="term" value="F:ATP binding"/>
    <property type="evidence" value="ECO:0007669"/>
    <property type="project" value="UniProtKB-UniRule"/>
</dbReference>
<dbReference type="PANTHER" id="PTHR32089:SF112">
    <property type="entry name" value="LYSOZYME-LIKE PROTEIN-RELATED"/>
    <property type="match status" value="1"/>
</dbReference>
<feature type="domain" description="ATP-grasp" evidence="9">
    <location>
        <begin position="489"/>
        <end position="682"/>
    </location>
</feature>
<reference evidence="10 11" key="1">
    <citation type="submission" date="2013-03" db="EMBL/GenBank/DDBJ databases">
        <title>Whole genome shotgun sequencing of Clostridium sartagoforme AAU1.</title>
        <authorList>
            <person name="Joshi C.G."/>
            <person name="Duggirala S.M."/>
            <person name="Nathani N.M."/>
            <person name="Bhatt V.D."/>
            <person name="Patel A.K."/>
            <person name="Pandya P.R."/>
            <person name="KaPatel J.A."/>
        </authorList>
    </citation>
    <scope>NUCLEOTIDE SEQUENCE [LARGE SCALE GENOMIC DNA]</scope>
    <source>
        <strain evidence="10 11">AAU1</strain>
    </source>
</reference>
<dbReference type="CDD" id="cd06225">
    <property type="entry name" value="HAMP"/>
    <property type="match status" value="1"/>
</dbReference>
<name>R9CCJ0_9CLOT</name>
<dbReference type="RefSeq" id="WP_016206655.1">
    <property type="nucleotide sequence ID" value="NZ_ASRV01000073.1"/>
</dbReference>
<dbReference type="Pfam" id="PF00672">
    <property type="entry name" value="HAMP"/>
    <property type="match status" value="1"/>
</dbReference>
<dbReference type="CDD" id="cd12913">
    <property type="entry name" value="PDC1_MCP_like"/>
    <property type="match status" value="1"/>
</dbReference>
<evidence type="ECO:0000256" key="1">
    <source>
        <dbReference type="ARBA" id="ARBA00023224"/>
    </source>
</evidence>
<dbReference type="GO" id="GO:0046872">
    <property type="term" value="F:metal ion binding"/>
    <property type="evidence" value="ECO:0007669"/>
    <property type="project" value="InterPro"/>
</dbReference>
<feature type="coiled-coil region" evidence="5">
    <location>
        <begin position="44"/>
        <end position="71"/>
    </location>
</feature>
<proteinExistence type="inferred from homology"/>
<dbReference type="Proteomes" id="UP000013988">
    <property type="component" value="Unassembled WGS sequence"/>
</dbReference>
<evidence type="ECO:0000256" key="4">
    <source>
        <dbReference type="PROSITE-ProRule" id="PRU00409"/>
    </source>
</evidence>
<dbReference type="PANTHER" id="PTHR32089">
    <property type="entry name" value="METHYL-ACCEPTING CHEMOTAXIS PROTEIN MCPB"/>
    <property type="match status" value="1"/>
</dbReference>
<feature type="domain" description="Methyl-accepting transducer" evidence="7">
    <location>
        <begin position="399"/>
        <end position="650"/>
    </location>
</feature>
<dbReference type="OrthoDB" id="9760371at2"/>